<name>A0A4Z0MGB8_9BACT</name>
<dbReference type="Proteomes" id="UP000298284">
    <property type="component" value="Unassembled WGS sequence"/>
</dbReference>
<feature type="signal peptide" evidence="2">
    <location>
        <begin position="1"/>
        <end position="20"/>
    </location>
</feature>
<evidence type="ECO:0008006" key="5">
    <source>
        <dbReference type="Google" id="ProtNLM"/>
    </source>
</evidence>
<organism evidence="3 4">
    <name type="scientific">Hymenobacter wooponensis</name>
    <dbReference type="NCBI Taxonomy" id="1525360"/>
    <lineage>
        <taxon>Bacteria</taxon>
        <taxon>Pseudomonadati</taxon>
        <taxon>Bacteroidota</taxon>
        <taxon>Cytophagia</taxon>
        <taxon>Cytophagales</taxon>
        <taxon>Hymenobacteraceae</taxon>
        <taxon>Hymenobacter</taxon>
    </lineage>
</organism>
<protein>
    <recommendedName>
        <fullName evidence="5">Cytochrome C551</fullName>
    </recommendedName>
</protein>
<keyword evidence="2" id="KW-0732">Signal</keyword>
<keyword evidence="4" id="KW-1185">Reference proteome</keyword>
<dbReference type="AlphaFoldDB" id="A0A4Z0MGB8"/>
<reference evidence="3 4" key="1">
    <citation type="submission" date="2019-04" db="EMBL/GenBank/DDBJ databases">
        <authorList>
            <person name="Feng G."/>
            <person name="Zhang J."/>
            <person name="Zhu H."/>
        </authorList>
    </citation>
    <scope>NUCLEOTIDE SEQUENCE [LARGE SCALE GENOMIC DNA]</scope>
    <source>
        <strain evidence="3 4">JCM 19491</strain>
    </source>
</reference>
<feature type="chain" id="PRO_5021349360" description="Cytochrome C551" evidence="2">
    <location>
        <begin position="21"/>
        <end position="77"/>
    </location>
</feature>
<dbReference type="EMBL" id="SRKZ01000006">
    <property type="protein sequence ID" value="TGD78407.1"/>
    <property type="molecule type" value="Genomic_DNA"/>
</dbReference>
<accession>A0A4Z0MGB8</accession>
<dbReference type="PROSITE" id="PS51257">
    <property type="entry name" value="PROKAR_LIPOPROTEIN"/>
    <property type="match status" value="1"/>
</dbReference>
<proteinExistence type="predicted"/>
<evidence type="ECO:0000256" key="2">
    <source>
        <dbReference type="SAM" id="SignalP"/>
    </source>
</evidence>
<evidence type="ECO:0000313" key="3">
    <source>
        <dbReference type="EMBL" id="TGD78407.1"/>
    </source>
</evidence>
<dbReference type="OrthoDB" id="886269at2"/>
<comment type="caution">
    <text evidence="3">The sequence shown here is derived from an EMBL/GenBank/DDBJ whole genome shotgun (WGS) entry which is preliminary data.</text>
</comment>
<dbReference type="RefSeq" id="WP_135532267.1">
    <property type="nucleotide sequence ID" value="NZ_SRKZ01000006.1"/>
</dbReference>
<gene>
    <name evidence="3" type="ORF">EU557_20080</name>
</gene>
<feature type="region of interest" description="Disordered" evidence="1">
    <location>
        <begin position="32"/>
        <end position="53"/>
    </location>
</feature>
<sequence>MKKTLLFGLLAASMTLSVTSCSNPDIKRDEDIVDQPLPPIPAAPDTTGGKKAVETPATREINAVNATEDIKKMQPVM</sequence>
<evidence type="ECO:0000256" key="1">
    <source>
        <dbReference type="SAM" id="MobiDB-lite"/>
    </source>
</evidence>
<evidence type="ECO:0000313" key="4">
    <source>
        <dbReference type="Proteomes" id="UP000298284"/>
    </source>
</evidence>